<dbReference type="EMBL" id="FLRJ01000662">
    <property type="protein sequence ID" value="SBT74245.1"/>
    <property type="molecule type" value="Genomic_DNA"/>
</dbReference>
<dbReference type="OrthoDB" id="10357560at2759"/>
<reference evidence="2 3" key="1">
    <citation type="submission" date="2016-06" db="EMBL/GenBank/DDBJ databases">
        <authorList>
            <consortium name="Pathogen Informatics"/>
        </authorList>
    </citation>
    <scope>NUCLEOTIDE SEQUENCE [LARGE SCALE GENOMIC DNA]</scope>
</reference>
<dbReference type="AlphaFoldDB" id="A0A1C3KJY1"/>
<gene>
    <name evidence="2" type="primary">PowCR01_000196600</name>
    <name evidence="2" type="ORF">POWCR01_000196600</name>
</gene>
<keyword evidence="1" id="KW-0812">Transmembrane</keyword>
<evidence type="ECO:0000313" key="2">
    <source>
        <dbReference type="EMBL" id="SBT74245.1"/>
    </source>
</evidence>
<dbReference type="VEuPathDB" id="PlasmoDB:PocGH01_00228200"/>
<keyword evidence="1" id="KW-1133">Transmembrane helix</keyword>
<organism evidence="2 3">
    <name type="scientific">Plasmodium ovale</name>
    <name type="common">malaria parasite P. ovale</name>
    <dbReference type="NCBI Taxonomy" id="36330"/>
    <lineage>
        <taxon>Eukaryota</taxon>
        <taxon>Sar</taxon>
        <taxon>Alveolata</taxon>
        <taxon>Apicomplexa</taxon>
        <taxon>Aconoidasida</taxon>
        <taxon>Haemosporida</taxon>
        <taxon>Plasmodiidae</taxon>
        <taxon>Plasmodium</taxon>
        <taxon>Plasmodium (Plasmodium)</taxon>
    </lineage>
</organism>
<feature type="transmembrane region" description="Helical" evidence="1">
    <location>
        <begin position="198"/>
        <end position="217"/>
    </location>
</feature>
<keyword evidence="1" id="KW-0472">Membrane</keyword>
<proteinExistence type="predicted"/>
<dbReference type="VEuPathDB" id="PlasmoDB:POWCR01_000196600"/>
<sequence length="272" mass="32386">MNKKNTIENFKYNHIYKKFIIFSLIIPKVSALKELDYYKIFFKIRYNFNAVVEDEYEEYMYKNDQVLQNIGIYLVENYNSDYKACKINDDCLDRCKNLNTWLNEKKALYTSNGKCSKNNELWKRYIDKLWDKLQQDMEEEHRCQRDIGSEKEFHKKWIVPNCNNSVPVEEVRNCPEIPPPKESVCPVPTTETSSSCKAVLTTTYVVFGILLFFMYFLKFSSVGMKLNNLIRGEKIKRRNMDKENNDAFIGENYSNMDSLDTRFNVIYNSFQN</sequence>
<evidence type="ECO:0000313" key="3">
    <source>
        <dbReference type="Proteomes" id="UP000243200"/>
    </source>
</evidence>
<dbReference type="Proteomes" id="UP000243200">
    <property type="component" value="Unassembled WGS sequence"/>
</dbReference>
<name>A0A1C3KJY1_PLAOA</name>
<protein>
    <submittedName>
        <fullName evidence="2">PIR protein</fullName>
    </submittedName>
</protein>
<accession>A0A1C3KJY1</accession>
<evidence type="ECO:0000256" key="1">
    <source>
        <dbReference type="SAM" id="Phobius"/>
    </source>
</evidence>